<dbReference type="FunFam" id="3.40.50.300:FF:000010">
    <property type="entry name" value="Chaperone clpB 1, putative"/>
    <property type="match status" value="1"/>
</dbReference>
<dbReference type="InterPro" id="IPR001270">
    <property type="entry name" value="ClpA/B"/>
</dbReference>
<dbReference type="InterPro" id="IPR050130">
    <property type="entry name" value="ClpA_ClpB"/>
</dbReference>
<evidence type="ECO:0000256" key="5">
    <source>
        <dbReference type="SAM" id="Coils"/>
    </source>
</evidence>
<dbReference type="PANTHER" id="PTHR11638:SF175">
    <property type="entry name" value="ATP-DEPENDENT CLP PROTEASE, ATP-BINDING SUBUNIT CLPC"/>
    <property type="match status" value="1"/>
</dbReference>
<feature type="compositionally biased region" description="Polar residues" evidence="6">
    <location>
        <begin position="25"/>
        <end position="38"/>
    </location>
</feature>
<evidence type="ECO:0000256" key="2">
    <source>
        <dbReference type="ARBA" id="ARBA00022840"/>
    </source>
</evidence>
<dbReference type="GO" id="GO:0034605">
    <property type="term" value="P:cellular response to heat"/>
    <property type="evidence" value="ECO:0007669"/>
    <property type="project" value="TreeGrafter"/>
</dbReference>
<evidence type="ECO:0000256" key="6">
    <source>
        <dbReference type="SAM" id="MobiDB-lite"/>
    </source>
</evidence>
<feature type="region of interest" description="Disordered" evidence="6">
    <location>
        <begin position="25"/>
        <end position="46"/>
    </location>
</feature>
<dbReference type="PROSITE" id="PS00871">
    <property type="entry name" value="CLPAB_2"/>
    <property type="match status" value="1"/>
</dbReference>
<evidence type="ECO:0000313" key="8">
    <source>
        <dbReference type="EMBL" id="MDQ0214842.1"/>
    </source>
</evidence>
<protein>
    <submittedName>
        <fullName evidence="8">ATP-dependent Clp protease ATP-binding subunit ClpE</fullName>
    </submittedName>
</protein>
<evidence type="ECO:0000259" key="7">
    <source>
        <dbReference type="PROSITE" id="PS50151"/>
    </source>
</evidence>
<reference evidence="8" key="1">
    <citation type="submission" date="2023-07" db="EMBL/GenBank/DDBJ databases">
        <title>Genomic Encyclopedia of Type Strains, Phase IV (KMG-IV): sequencing the most valuable type-strain genomes for metagenomic binning, comparative biology and taxonomic classification.</title>
        <authorList>
            <person name="Goeker M."/>
        </authorList>
    </citation>
    <scope>NUCLEOTIDE SEQUENCE</scope>
    <source>
        <strain evidence="8">DSM 23947</strain>
    </source>
</reference>
<evidence type="ECO:0000256" key="3">
    <source>
        <dbReference type="ARBA" id="ARBA00023186"/>
    </source>
</evidence>
<dbReference type="CDD" id="cd19499">
    <property type="entry name" value="RecA-like_ClpB_Hsp104-like"/>
    <property type="match status" value="1"/>
</dbReference>
<dbReference type="GO" id="GO:0005737">
    <property type="term" value="C:cytoplasm"/>
    <property type="evidence" value="ECO:0007669"/>
    <property type="project" value="TreeGrafter"/>
</dbReference>
<comment type="caution">
    <text evidence="8">The sequence shown here is derived from an EMBL/GenBank/DDBJ whole genome shotgun (WGS) entry which is preliminary data.</text>
</comment>
<dbReference type="CDD" id="cd00009">
    <property type="entry name" value="AAA"/>
    <property type="match status" value="1"/>
</dbReference>
<keyword evidence="1 4" id="KW-0547">Nucleotide-binding</keyword>
<evidence type="ECO:0000313" key="9">
    <source>
        <dbReference type="Proteomes" id="UP001237207"/>
    </source>
</evidence>
<feature type="coiled-coil region" evidence="5">
    <location>
        <begin position="294"/>
        <end position="340"/>
    </location>
</feature>
<dbReference type="InterPro" id="IPR019489">
    <property type="entry name" value="Clp_ATPase_C"/>
</dbReference>
<keyword evidence="5" id="KW-0175">Coiled coil</keyword>
<dbReference type="InterPro" id="IPR027417">
    <property type="entry name" value="P-loop_NTPase"/>
</dbReference>
<evidence type="ECO:0000256" key="1">
    <source>
        <dbReference type="ARBA" id="ARBA00022741"/>
    </source>
</evidence>
<dbReference type="Pfam" id="PF10431">
    <property type="entry name" value="ClpB_D2-small"/>
    <property type="match status" value="1"/>
</dbReference>
<organism evidence="8 9">
    <name type="scientific">Oikeobacillus pervagus</name>
    <dbReference type="NCBI Taxonomy" id="1325931"/>
    <lineage>
        <taxon>Bacteria</taxon>
        <taxon>Bacillati</taxon>
        <taxon>Bacillota</taxon>
        <taxon>Bacilli</taxon>
        <taxon>Bacillales</taxon>
        <taxon>Bacillaceae</taxon>
        <taxon>Oikeobacillus</taxon>
    </lineage>
</organism>
<sequence>MNFHQFEGFPMDELFKGFGGFSFPSNSMDPSTTPSQAKPSKGGNGFLDGYGRNLSQMAKAGLIDPVIGRDEEIKRVVEILNRRNKNNPVLIGEPGVGKTAIAEGLALKISEGEVPSKLKNKEVYLLDVASLVANTGIRGQFEERMKQLISELQSHKNILLFIDEIHLLVGAGSAEGSMDAGNILKPALARGELQVIGATTLKEYRQIEKDAALERRFQPVQVNEPSLEETMEIIQGLRKRYEDFHQVQFTDKALTACVNLSHRYIQDRFLPDKAIDLMDEAGSKLNLNIDTQDKDEIQARLTAIEKEKSEALSKENYEKAAKLRDEEARLEKRLNHQDDEENRPVVTVEHIQEIIETKTGIPVGKLQQDEQLKMKHLEENLAKKVIGQPEAVKKVAKAIRRSRAGLKSKQRPIGSFLFVGPTGVGKTELSKTLAEELFGSKDAMIRLDMSEYMEKHSVSKLIGSPPGYIGHDEAGQLTEKVRRNPYSIILLDEIEKAHPDVQHMFLQILEDGRLTDSQGRTVSFKDAVIIMTSNASVHTKESAAIGFENNEALKESSVLDSLGSFFKPEFLNRFDNIIEFKSLDKEHLKQIVNLMLSELNTTLKEQEMQLDVPENVKDRLVELGYHPTFGARPLRRVIQEKLEDEMADYILDHPETKHLKAILVHDDIHIEKA</sequence>
<dbReference type="InterPro" id="IPR003593">
    <property type="entry name" value="AAA+_ATPase"/>
</dbReference>
<keyword evidence="2 4" id="KW-0067">ATP-binding</keyword>
<dbReference type="SUPFAM" id="SSF52540">
    <property type="entry name" value="P-loop containing nucleoside triphosphate hydrolases"/>
    <property type="match status" value="2"/>
</dbReference>
<keyword evidence="8" id="KW-0645">Protease</keyword>
<dbReference type="GO" id="GO:0008233">
    <property type="term" value="F:peptidase activity"/>
    <property type="evidence" value="ECO:0007669"/>
    <property type="project" value="UniProtKB-KW"/>
</dbReference>
<proteinExistence type="inferred from homology"/>
<dbReference type="GO" id="GO:0005524">
    <property type="term" value="F:ATP binding"/>
    <property type="evidence" value="ECO:0007669"/>
    <property type="project" value="UniProtKB-KW"/>
</dbReference>
<dbReference type="FunFam" id="3.40.50.300:FF:000025">
    <property type="entry name" value="ATP-dependent Clp protease subunit"/>
    <property type="match status" value="1"/>
</dbReference>
<dbReference type="Gene3D" id="1.10.8.60">
    <property type="match status" value="2"/>
</dbReference>
<dbReference type="Gene3D" id="3.40.50.300">
    <property type="entry name" value="P-loop containing nucleotide triphosphate hydrolases"/>
    <property type="match status" value="2"/>
</dbReference>
<keyword evidence="8" id="KW-0378">Hydrolase</keyword>
<dbReference type="SMART" id="SM00382">
    <property type="entry name" value="AAA"/>
    <property type="match status" value="2"/>
</dbReference>
<dbReference type="AlphaFoldDB" id="A0AAJ1T023"/>
<dbReference type="PRINTS" id="PR00300">
    <property type="entry name" value="CLPPROTEASEA"/>
</dbReference>
<dbReference type="Gene3D" id="4.10.860.10">
    <property type="entry name" value="UVR domain"/>
    <property type="match status" value="1"/>
</dbReference>
<gene>
    <name evidence="8" type="ORF">J2S13_001239</name>
</gene>
<dbReference type="InterPro" id="IPR041546">
    <property type="entry name" value="ClpA/ClpB_AAA_lid"/>
</dbReference>
<keyword evidence="9" id="KW-1185">Reference proteome</keyword>
<dbReference type="Pfam" id="PF00004">
    <property type="entry name" value="AAA"/>
    <property type="match status" value="1"/>
</dbReference>
<dbReference type="PANTHER" id="PTHR11638">
    <property type="entry name" value="ATP-DEPENDENT CLP PROTEASE"/>
    <property type="match status" value="1"/>
</dbReference>
<evidence type="ECO:0000256" key="4">
    <source>
        <dbReference type="RuleBase" id="RU004432"/>
    </source>
</evidence>
<dbReference type="InterPro" id="IPR028299">
    <property type="entry name" value="ClpA/B_CS2"/>
</dbReference>
<dbReference type="PROSITE" id="PS00870">
    <property type="entry name" value="CLPAB_1"/>
    <property type="match status" value="1"/>
</dbReference>
<dbReference type="InterPro" id="IPR003959">
    <property type="entry name" value="ATPase_AAA_core"/>
</dbReference>
<dbReference type="Pfam" id="PF17871">
    <property type="entry name" value="AAA_lid_9"/>
    <property type="match status" value="1"/>
</dbReference>
<dbReference type="SMART" id="SM01086">
    <property type="entry name" value="ClpB_D2-small"/>
    <property type="match status" value="1"/>
</dbReference>
<dbReference type="InterPro" id="IPR018368">
    <property type="entry name" value="ClpA/B_CS1"/>
</dbReference>
<comment type="similarity">
    <text evidence="4">Belongs to the ClpA/ClpB family.</text>
</comment>
<dbReference type="GO" id="GO:0006508">
    <property type="term" value="P:proteolysis"/>
    <property type="evidence" value="ECO:0007669"/>
    <property type="project" value="UniProtKB-KW"/>
</dbReference>
<dbReference type="InterPro" id="IPR001943">
    <property type="entry name" value="UVR_dom"/>
</dbReference>
<dbReference type="GO" id="GO:0016887">
    <property type="term" value="F:ATP hydrolysis activity"/>
    <property type="evidence" value="ECO:0007669"/>
    <property type="project" value="InterPro"/>
</dbReference>
<dbReference type="Proteomes" id="UP001237207">
    <property type="component" value="Unassembled WGS sequence"/>
</dbReference>
<dbReference type="PROSITE" id="PS50151">
    <property type="entry name" value="UVR"/>
    <property type="match status" value="1"/>
</dbReference>
<feature type="domain" description="UVR" evidence="7">
    <location>
        <begin position="298"/>
        <end position="333"/>
    </location>
</feature>
<name>A0AAJ1T023_9BACI</name>
<dbReference type="EMBL" id="JAUSUC010000011">
    <property type="protein sequence ID" value="MDQ0214842.1"/>
    <property type="molecule type" value="Genomic_DNA"/>
</dbReference>
<accession>A0AAJ1T023</accession>
<keyword evidence="3 4" id="KW-0143">Chaperone</keyword>
<dbReference type="Pfam" id="PF07724">
    <property type="entry name" value="AAA_2"/>
    <property type="match status" value="1"/>
</dbReference>